<reference evidence="5" key="1">
    <citation type="submission" date="2012-02" db="EMBL/GenBank/DDBJ databases">
        <title>The complete genome of Frateuria aurantia DSM 6220.</title>
        <authorList>
            <consortium name="US DOE Joint Genome Institute (JGI-PGF)"/>
            <person name="Lucas S."/>
            <person name="Copeland A."/>
            <person name="Lapidus A."/>
            <person name="Glavina del Rio T."/>
            <person name="Dalin E."/>
            <person name="Tice H."/>
            <person name="Bruce D."/>
            <person name="Goodwin L."/>
            <person name="Pitluck S."/>
            <person name="Peters L."/>
            <person name="Ovchinnikova G."/>
            <person name="Teshima H."/>
            <person name="Kyrpides N."/>
            <person name="Mavromatis K."/>
            <person name="Ivanova N."/>
            <person name="Brettin T."/>
            <person name="Detter J.C."/>
            <person name="Han C."/>
            <person name="Larimer F."/>
            <person name="Land M."/>
            <person name="Hauser L."/>
            <person name="Markowitz V."/>
            <person name="Cheng J.-F."/>
            <person name="Hugenholtz P."/>
            <person name="Woyke T."/>
            <person name="Wu D."/>
            <person name="Brambilla E."/>
            <person name="Klenk H.-P."/>
            <person name="Eisen J.A."/>
        </authorList>
    </citation>
    <scope>NUCLEOTIDE SEQUENCE</scope>
    <source>
        <strain evidence="5">DSM 6220</strain>
    </source>
</reference>
<protein>
    <submittedName>
        <fullName evidence="5">Periplasmic protein involved in polysaccharide export</fullName>
    </submittedName>
</protein>
<feature type="domain" description="Soluble ligand binding" evidence="4">
    <location>
        <begin position="138"/>
        <end position="188"/>
    </location>
</feature>
<dbReference type="Gene3D" id="3.10.560.10">
    <property type="entry name" value="Outer membrane lipoprotein wza domain like"/>
    <property type="match status" value="1"/>
</dbReference>
<evidence type="ECO:0000259" key="4">
    <source>
        <dbReference type="Pfam" id="PF10531"/>
    </source>
</evidence>
<dbReference type="STRING" id="767434.Fraau_0504"/>
<dbReference type="PANTHER" id="PTHR33619">
    <property type="entry name" value="POLYSACCHARIDE EXPORT PROTEIN GFCE-RELATED"/>
    <property type="match status" value="1"/>
</dbReference>
<dbReference type="PROSITE" id="PS51257">
    <property type="entry name" value="PROKAR_LIPOPROTEIN"/>
    <property type="match status" value="1"/>
</dbReference>
<dbReference type="InterPro" id="IPR019554">
    <property type="entry name" value="Soluble_ligand-bd"/>
</dbReference>
<feature type="signal peptide" evidence="2">
    <location>
        <begin position="1"/>
        <end position="26"/>
    </location>
</feature>
<dbReference type="Pfam" id="PF02563">
    <property type="entry name" value="Poly_export"/>
    <property type="match status" value="1"/>
</dbReference>
<evidence type="ECO:0000256" key="1">
    <source>
        <dbReference type="ARBA" id="ARBA00022729"/>
    </source>
</evidence>
<dbReference type="InterPro" id="IPR003715">
    <property type="entry name" value="Poly_export_N"/>
</dbReference>
<dbReference type="InterPro" id="IPR049712">
    <property type="entry name" value="Poly_export"/>
</dbReference>
<dbReference type="OrthoDB" id="9808421at2"/>
<feature type="domain" description="Polysaccharide export protein N-terminal" evidence="3">
    <location>
        <begin position="54"/>
        <end position="130"/>
    </location>
</feature>
<dbReference type="Gene3D" id="3.30.1950.10">
    <property type="entry name" value="wza like domain"/>
    <property type="match status" value="1"/>
</dbReference>
<dbReference type="Proteomes" id="UP000005234">
    <property type="component" value="Chromosome"/>
</dbReference>
<keyword evidence="1 2" id="KW-0732">Signal</keyword>
<sequence>MIRSHRFRMPRLVWLGLLLASLTACHQPDVVRLPDAKAMHDHDAGVFRPDQLPQPRVVVLPADVLRIRRDAQPSAESGTTDMFVVRPDGVFAYPYIGTVKAEGRTPEDISNEITARLASIYREPHVTANIASSPGNHVFVGGAVRNPGVFDLTAGVTAEQAVMSTGGLIPQADARHIALIRLDAHGVRQVYFFNFADLLKDSASGHSRPIFLQRGDLLFVPLSPIGRAVHTMDLYITQLLPWFRGVGFGMNYQINDAASLRYNNTTNNQNNINSASGTFNSGGTL</sequence>
<feature type="chain" id="PRO_5003614223" evidence="2">
    <location>
        <begin position="27"/>
        <end position="285"/>
    </location>
</feature>
<dbReference type="eggNOG" id="COG1596">
    <property type="taxonomic scope" value="Bacteria"/>
</dbReference>
<dbReference type="AlphaFoldDB" id="H8L4R8"/>
<evidence type="ECO:0000256" key="2">
    <source>
        <dbReference type="SAM" id="SignalP"/>
    </source>
</evidence>
<evidence type="ECO:0000259" key="3">
    <source>
        <dbReference type="Pfam" id="PF02563"/>
    </source>
</evidence>
<dbReference type="EMBL" id="CP003350">
    <property type="protein sequence ID" value="AFC84991.1"/>
    <property type="molecule type" value="Genomic_DNA"/>
</dbReference>
<evidence type="ECO:0000313" key="6">
    <source>
        <dbReference type="Proteomes" id="UP000005234"/>
    </source>
</evidence>
<accession>H8L4R8</accession>
<dbReference type="PANTHER" id="PTHR33619:SF3">
    <property type="entry name" value="POLYSACCHARIDE EXPORT PROTEIN GFCE-RELATED"/>
    <property type="match status" value="1"/>
</dbReference>
<dbReference type="GO" id="GO:0015159">
    <property type="term" value="F:polysaccharide transmembrane transporter activity"/>
    <property type="evidence" value="ECO:0007669"/>
    <property type="project" value="InterPro"/>
</dbReference>
<evidence type="ECO:0000313" key="5">
    <source>
        <dbReference type="EMBL" id="AFC84991.1"/>
    </source>
</evidence>
<proteinExistence type="predicted"/>
<dbReference type="KEGG" id="fau:Fraau_0504"/>
<dbReference type="HOGENOM" id="CLU_038343_3_1_6"/>
<name>H8L4R8_FRAAD</name>
<gene>
    <name evidence="5" type="ordered locus">Fraau_0504</name>
</gene>
<organism evidence="5 6">
    <name type="scientific">Frateuria aurantia (strain ATCC 33424 / DSM 6220 / KCTC 2777 / LMG 1558 / NBRC 3245 / NCIMB 13370)</name>
    <name type="common">Acetobacter aurantius</name>
    <dbReference type="NCBI Taxonomy" id="767434"/>
    <lineage>
        <taxon>Bacteria</taxon>
        <taxon>Pseudomonadati</taxon>
        <taxon>Pseudomonadota</taxon>
        <taxon>Gammaproteobacteria</taxon>
        <taxon>Lysobacterales</taxon>
        <taxon>Rhodanobacteraceae</taxon>
        <taxon>Frateuria</taxon>
    </lineage>
</organism>
<keyword evidence="6" id="KW-1185">Reference proteome</keyword>
<dbReference type="Pfam" id="PF10531">
    <property type="entry name" value="SLBB"/>
    <property type="match status" value="1"/>
</dbReference>